<dbReference type="Proteomes" id="UP000184368">
    <property type="component" value="Unassembled WGS sequence"/>
</dbReference>
<dbReference type="OrthoDB" id="9808735at2"/>
<dbReference type="EMBL" id="FQUO01000001">
    <property type="protein sequence ID" value="SHE31234.1"/>
    <property type="molecule type" value="Genomic_DNA"/>
</dbReference>
<name>A0A1M4SG43_9BACT</name>
<dbReference type="Pfam" id="PF00581">
    <property type="entry name" value="Rhodanese"/>
    <property type="match status" value="1"/>
</dbReference>
<evidence type="ECO:0000313" key="2">
    <source>
        <dbReference type="EMBL" id="SHE31234.1"/>
    </source>
</evidence>
<reference evidence="2 3" key="1">
    <citation type="submission" date="2016-11" db="EMBL/GenBank/DDBJ databases">
        <authorList>
            <person name="Jaros S."/>
            <person name="Januszkiewicz K."/>
            <person name="Wedrychowicz H."/>
        </authorList>
    </citation>
    <scope>NUCLEOTIDE SEQUENCE [LARGE SCALE GENOMIC DNA]</scope>
    <source>
        <strain evidence="2 3">DSM 26897</strain>
    </source>
</reference>
<feature type="domain" description="Rhodanese" evidence="1">
    <location>
        <begin position="19"/>
        <end position="102"/>
    </location>
</feature>
<proteinExistence type="predicted"/>
<sequence>MLSLIKRLFGSRANLKEALSKGALIVDVRTKKEYEAGHIDGSLNVPLDTITSQLPVIKKRGKPIITVCASGTRSAIARGILKNADVEAYNGGSWLSFKNKYK</sequence>
<dbReference type="InterPro" id="IPR050229">
    <property type="entry name" value="GlpE_sulfurtransferase"/>
</dbReference>
<protein>
    <submittedName>
        <fullName evidence="2">Rhodanese-related sulfurtransferase</fullName>
    </submittedName>
</protein>
<dbReference type="SMART" id="SM00450">
    <property type="entry name" value="RHOD"/>
    <property type="match status" value="1"/>
</dbReference>
<dbReference type="CDD" id="cd00158">
    <property type="entry name" value="RHOD"/>
    <property type="match status" value="1"/>
</dbReference>
<dbReference type="STRING" id="1302690.BUE76_23460"/>
<keyword evidence="2" id="KW-0808">Transferase</keyword>
<accession>A0A1M4SG43</accession>
<gene>
    <name evidence="2" type="ORF">SAMN05444008_101116</name>
</gene>
<dbReference type="RefSeq" id="WP_073039002.1">
    <property type="nucleotide sequence ID" value="NZ_FQUO01000001.1"/>
</dbReference>
<dbReference type="PANTHER" id="PTHR43031:SF1">
    <property type="entry name" value="PYRIDINE NUCLEOTIDE-DISULPHIDE OXIDOREDUCTASE"/>
    <property type="match status" value="1"/>
</dbReference>
<dbReference type="PROSITE" id="PS50206">
    <property type="entry name" value="RHODANESE_3"/>
    <property type="match status" value="1"/>
</dbReference>
<keyword evidence="3" id="KW-1185">Reference proteome</keyword>
<dbReference type="PANTHER" id="PTHR43031">
    <property type="entry name" value="FAD-DEPENDENT OXIDOREDUCTASE"/>
    <property type="match status" value="1"/>
</dbReference>
<dbReference type="AlphaFoldDB" id="A0A1M4SG43"/>
<dbReference type="InterPro" id="IPR036873">
    <property type="entry name" value="Rhodanese-like_dom_sf"/>
</dbReference>
<organism evidence="2 3">
    <name type="scientific">Cnuella takakiae</name>
    <dbReference type="NCBI Taxonomy" id="1302690"/>
    <lineage>
        <taxon>Bacteria</taxon>
        <taxon>Pseudomonadati</taxon>
        <taxon>Bacteroidota</taxon>
        <taxon>Chitinophagia</taxon>
        <taxon>Chitinophagales</taxon>
        <taxon>Chitinophagaceae</taxon>
        <taxon>Cnuella</taxon>
    </lineage>
</organism>
<dbReference type="InterPro" id="IPR001763">
    <property type="entry name" value="Rhodanese-like_dom"/>
</dbReference>
<evidence type="ECO:0000259" key="1">
    <source>
        <dbReference type="PROSITE" id="PS50206"/>
    </source>
</evidence>
<dbReference type="Gene3D" id="3.40.250.10">
    <property type="entry name" value="Rhodanese-like domain"/>
    <property type="match status" value="1"/>
</dbReference>
<dbReference type="SUPFAM" id="SSF52821">
    <property type="entry name" value="Rhodanese/Cell cycle control phosphatase"/>
    <property type="match status" value="1"/>
</dbReference>
<dbReference type="GO" id="GO:0016740">
    <property type="term" value="F:transferase activity"/>
    <property type="evidence" value="ECO:0007669"/>
    <property type="project" value="UniProtKB-KW"/>
</dbReference>
<evidence type="ECO:0000313" key="3">
    <source>
        <dbReference type="Proteomes" id="UP000184368"/>
    </source>
</evidence>